<dbReference type="PANTHER" id="PTHR30579:SF7">
    <property type="entry name" value="HTH-TYPE TRANSCRIPTIONAL REGULATOR LRHA-RELATED"/>
    <property type="match status" value="1"/>
</dbReference>
<keyword evidence="4" id="KW-0804">Transcription</keyword>
<accession>A0A918IC30</accession>
<dbReference type="RefSeq" id="WP_191874619.1">
    <property type="nucleotide sequence ID" value="NZ_BMTD01000007.1"/>
</dbReference>
<dbReference type="Gene3D" id="3.40.190.10">
    <property type="entry name" value="Periplasmic binding protein-like II"/>
    <property type="match status" value="2"/>
</dbReference>
<dbReference type="PRINTS" id="PR00039">
    <property type="entry name" value="HTHLYSR"/>
</dbReference>
<reference evidence="6" key="1">
    <citation type="journal article" date="2014" name="Int. J. Syst. Evol. Microbiol.">
        <title>Complete genome sequence of Corynebacterium casei LMG S-19264T (=DSM 44701T), isolated from a smear-ripened cheese.</title>
        <authorList>
            <consortium name="US DOE Joint Genome Institute (JGI-PGF)"/>
            <person name="Walter F."/>
            <person name="Albersmeier A."/>
            <person name="Kalinowski J."/>
            <person name="Ruckert C."/>
        </authorList>
    </citation>
    <scope>NUCLEOTIDE SEQUENCE</scope>
    <source>
        <strain evidence="6">JCM 4369</strain>
    </source>
</reference>
<dbReference type="EMBL" id="BMTD01000007">
    <property type="protein sequence ID" value="GGU97936.1"/>
    <property type="molecule type" value="Genomic_DNA"/>
</dbReference>
<dbReference type="Gene3D" id="1.10.10.10">
    <property type="entry name" value="Winged helix-like DNA-binding domain superfamily/Winged helix DNA-binding domain"/>
    <property type="match status" value="1"/>
</dbReference>
<evidence type="ECO:0000256" key="3">
    <source>
        <dbReference type="ARBA" id="ARBA00023125"/>
    </source>
</evidence>
<organism evidence="6 7">
    <name type="scientific">Streptomyces filipinensis</name>
    <dbReference type="NCBI Taxonomy" id="66887"/>
    <lineage>
        <taxon>Bacteria</taxon>
        <taxon>Bacillati</taxon>
        <taxon>Actinomycetota</taxon>
        <taxon>Actinomycetes</taxon>
        <taxon>Kitasatosporales</taxon>
        <taxon>Streptomycetaceae</taxon>
        <taxon>Streptomyces</taxon>
    </lineage>
</organism>
<dbReference type="InterPro" id="IPR036390">
    <property type="entry name" value="WH_DNA-bd_sf"/>
</dbReference>
<dbReference type="PANTHER" id="PTHR30579">
    <property type="entry name" value="TRANSCRIPTIONAL REGULATOR"/>
    <property type="match status" value="1"/>
</dbReference>
<dbReference type="InterPro" id="IPR050176">
    <property type="entry name" value="LTTR"/>
</dbReference>
<evidence type="ECO:0000259" key="5">
    <source>
        <dbReference type="PROSITE" id="PS50931"/>
    </source>
</evidence>
<dbReference type="SUPFAM" id="SSF46785">
    <property type="entry name" value="Winged helix' DNA-binding domain"/>
    <property type="match status" value="1"/>
</dbReference>
<proteinExistence type="inferred from homology"/>
<dbReference type="Pfam" id="PF03466">
    <property type="entry name" value="LysR_substrate"/>
    <property type="match status" value="1"/>
</dbReference>
<dbReference type="SUPFAM" id="SSF53850">
    <property type="entry name" value="Periplasmic binding protein-like II"/>
    <property type="match status" value="1"/>
</dbReference>
<keyword evidence="2" id="KW-0805">Transcription regulation</keyword>
<dbReference type="InterPro" id="IPR005119">
    <property type="entry name" value="LysR_subst-bd"/>
</dbReference>
<evidence type="ECO:0000256" key="2">
    <source>
        <dbReference type="ARBA" id="ARBA00023015"/>
    </source>
</evidence>
<dbReference type="GO" id="GO:0003700">
    <property type="term" value="F:DNA-binding transcription factor activity"/>
    <property type="evidence" value="ECO:0007669"/>
    <property type="project" value="InterPro"/>
</dbReference>
<sequence length="303" mass="31723">MYRNLDVGQLRTLVTIMRAGGFRRAAQALSLTQPAVSQHIRRLEAVLGGPVFASTGRRLELTDAGRELHHYACRLVALNDEAATRIAAAERRTAVGIGVSPFLEGALPEFLAALVRLLPWIRPTVHTGLSEPLTARVAAGELDLALVLRAPRDPGSRLVGAVPLAWYGNVPPDGPGSVPIALCGEPCSLRRHVLATLAAREHPWHLAYEGPDVPGLRAAVAAGLGLTCLPAHSPDTPTLPRPLPEAVPPLPAPAPLPLSLALAPTTCAALAEAAVCAARQALCRHLAADPASAHARPPQLAGR</sequence>
<comment type="similarity">
    <text evidence="1">Belongs to the LysR transcriptional regulatory family.</text>
</comment>
<evidence type="ECO:0000256" key="4">
    <source>
        <dbReference type="ARBA" id="ARBA00023163"/>
    </source>
</evidence>
<feature type="domain" description="HTH lysR-type" evidence="5">
    <location>
        <begin position="5"/>
        <end position="62"/>
    </location>
</feature>
<protein>
    <recommendedName>
        <fullName evidence="5">HTH lysR-type domain-containing protein</fullName>
    </recommendedName>
</protein>
<dbReference type="AlphaFoldDB" id="A0A918IC30"/>
<dbReference type="Proteomes" id="UP000618795">
    <property type="component" value="Unassembled WGS sequence"/>
</dbReference>
<dbReference type="PROSITE" id="PS50931">
    <property type="entry name" value="HTH_LYSR"/>
    <property type="match status" value="1"/>
</dbReference>
<keyword evidence="3" id="KW-0238">DNA-binding</keyword>
<evidence type="ECO:0000313" key="7">
    <source>
        <dbReference type="Proteomes" id="UP000618795"/>
    </source>
</evidence>
<dbReference type="Pfam" id="PF00126">
    <property type="entry name" value="HTH_1"/>
    <property type="match status" value="1"/>
</dbReference>
<name>A0A918IC30_9ACTN</name>
<evidence type="ECO:0000313" key="6">
    <source>
        <dbReference type="EMBL" id="GGU97936.1"/>
    </source>
</evidence>
<reference evidence="6" key="2">
    <citation type="submission" date="2020-09" db="EMBL/GenBank/DDBJ databases">
        <authorList>
            <person name="Sun Q."/>
            <person name="Ohkuma M."/>
        </authorList>
    </citation>
    <scope>NUCLEOTIDE SEQUENCE</scope>
    <source>
        <strain evidence="6">JCM 4369</strain>
    </source>
</reference>
<keyword evidence="7" id="KW-1185">Reference proteome</keyword>
<dbReference type="InterPro" id="IPR036388">
    <property type="entry name" value="WH-like_DNA-bd_sf"/>
</dbReference>
<evidence type="ECO:0000256" key="1">
    <source>
        <dbReference type="ARBA" id="ARBA00009437"/>
    </source>
</evidence>
<comment type="caution">
    <text evidence="6">The sequence shown here is derived from an EMBL/GenBank/DDBJ whole genome shotgun (WGS) entry which is preliminary data.</text>
</comment>
<dbReference type="GO" id="GO:0003677">
    <property type="term" value="F:DNA binding"/>
    <property type="evidence" value="ECO:0007669"/>
    <property type="project" value="UniProtKB-KW"/>
</dbReference>
<dbReference type="InterPro" id="IPR000847">
    <property type="entry name" value="LysR_HTH_N"/>
</dbReference>
<gene>
    <name evidence="6" type="ORF">GCM10010260_37470</name>
</gene>